<protein>
    <submittedName>
        <fullName evidence="1">Uncharacterized protein</fullName>
    </submittedName>
</protein>
<dbReference type="EMBL" id="HACM01009168">
    <property type="protein sequence ID" value="CRZ09610.1"/>
    <property type="molecule type" value="Transcribed_RNA"/>
</dbReference>
<accession>A0A0H5R626</accession>
<dbReference type="AlphaFoldDB" id="A0A0H5R626"/>
<evidence type="ECO:0000313" key="1">
    <source>
        <dbReference type="EMBL" id="CRZ09610.1"/>
    </source>
</evidence>
<feature type="non-terminal residue" evidence="1">
    <location>
        <position position="175"/>
    </location>
</feature>
<proteinExistence type="predicted"/>
<reference evidence="1" key="1">
    <citation type="submission" date="2015-04" db="EMBL/GenBank/DDBJ databases">
        <title>The genome sequence of the plant pathogenic Rhizarian Plasmodiophora brassicae reveals insights in its biotrophic life cycle and the origin of chitin synthesis.</title>
        <authorList>
            <person name="Schwelm A."/>
            <person name="Fogelqvist J."/>
            <person name="Knaust A."/>
            <person name="Julke S."/>
            <person name="Lilja T."/>
            <person name="Dhandapani V."/>
            <person name="Bonilla-Rosso G."/>
            <person name="Karlsson M."/>
            <person name="Shevchenko A."/>
            <person name="Choi S.R."/>
            <person name="Kim H.G."/>
            <person name="Park J.Y."/>
            <person name="Lim Y.P."/>
            <person name="Ludwig-Muller J."/>
            <person name="Dixelius C."/>
        </authorList>
    </citation>
    <scope>NUCLEOTIDE SEQUENCE</scope>
    <source>
        <tissue evidence="1">Potato root galls</tissue>
    </source>
</reference>
<name>A0A0H5R626_9EUKA</name>
<organism evidence="1">
    <name type="scientific">Spongospora subterranea</name>
    <dbReference type="NCBI Taxonomy" id="70186"/>
    <lineage>
        <taxon>Eukaryota</taxon>
        <taxon>Sar</taxon>
        <taxon>Rhizaria</taxon>
        <taxon>Endomyxa</taxon>
        <taxon>Phytomyxea</taxon>
        <taxon>Plasmodiophorida</taxon>
        <taxon>Plasmodiophoridae</taxon>
        <taxon>Spongospora</taxon>
    </lineage>
</organism>
<sequence length="175" mass="19765">MACSYLLRCHLHAHRQLVAIRLLVTIAVSIAHRRGLVPGHRPEERTDLYYRPIIILLLDATVVTLMITPDVIVEMTSAGRIRCRQQSRPALSGFVTSSTEHRVVAPKSAVRATFALSAVQAGTVSLLARSPGTIQRLRLHLRRYRRKNPPPTRFPETKISHLILNYGIEFVYADR</sequence>